<gene>
    <name evidence="3" type="ORF">G6M86_27090</name>
</gene>
<dbReference type="InterPro" id="IPR025877">
    <property type="entry name" value="MobA-like_NTP_Trfase"/>
</dbReference>
<protein>
    <submittedName>
        <fullName evidence="3">Nucleotidyltransferase family protein</fullName>
    </submittedName>
</protein>
<dbReference type="Gene3D" id="3.90.550.10">
    <property type="entry name" value="Spore Coat Polysaccharide Biosynthesis Protein SpsA, Chain A"/>
    <property type="match status" value="1"/>
</dbReference>
<evidence type="ECO:0000313" key="4">
    <source>
        <dbReference type="Proteomes" id="UP000663946"/>
    </source>
</evidence>
<dbReference type="AlphaFoldDB" id="A0AAJ4N8X9"/>
<dbReference type="PANTHER" id="PTHR43777:SF1">
    <property type="entry name" value="MOLYBDENUM COFACTOR CYTIDYLYLTRANSFERASE"/>
    <property type="match status" value="1"/>
</dbReference>
<geneLocation type="plasmid" evidence="3 4">
    <name>pQ15_94_2</name>
</geneLocation>
<dbReference type="Proteomes" id="UP000663946">
    <property type="component" value="Plasmid pQ15_94_2"/>
</dbReference>
<organism evidence="3 4">
    <name type="scientific">Agrobacterium tumefaciens</name>
    <dbReference type="NCBI Taxonomy" id="358"/>
    <lineage>
        <taxon>Bacteria</taxon>
        <taxon>Pseudomonadati</taxon>
        <taxon>Pseudomonadota</taxon>
        <taxon>Alphaproteobacteria</taxon>
        <taxon>Hyphomicrobiales</taxon>
        <taxon>Rhizobiaceae</taxon>
        <taxon>Rhizobium/Agrobacterium group</taxon>
        <taxon>Agrobacterium</taxon>
        <taxon>Agrobacterium tumefaciens complex</taxon>
    </lineage>
</organism>
<sequence length="218" mass="23315">MLETGLRQLFADTAIILLAAGRSSRFSGGDKLMAPYKGKPLIERSAQLLKDERVAARIAIVGVQQQVRANALRALGWNVSICDVSVPGMAASLAEGIRLAEACHARAALIVLADMPEVSDRHLVSLRKALTPGLPAVCSRNGDTLMPPAIFSDKVFHRIMELRGDQGARSLLDALPRTATVDIAFHEAVDIDTVADLEVAAALLAMATIVPMSSRNRE</sequence>
<feature type="domain" description="MobA-like NTP transferase" evidence="2">
    <location>
        <begin position="16"/>
        <end position="175"/>
    </location>
</feature>
<evidence type="ECO:0000259" key="2">
    <source>
        <dbReference type="Pfam" id="PF12804"/>
    </source>
</evidence>
<dbReference type="Pfam" id="PF12804">
    <property type="entry name" value="NTP_transf_3"/>
    <property type="match status" value="1"/>
</dbReference>
<keyword evidence="3" id="KW-0614">Plasmid</keyword>
<proteinExistence type="predicted"/>
<dbReference type="GO" id="GO:0016779">
    <property type="term" value="F:nucleotidyltransferase activity"/>
    <property type="evidence" value="ECO:0007669"/>
    <property type="project" value="UniProtKB-ARBA"/>
</dbReference>
<keyword evidence="1" id="KW-0460">Magnesium</keyword>
<dbReference type="InterPro" id="IPR029044">
    <property type="entry name" value="Nucleotide-diphossugar_trans"/>
</dbReference>
<dbReference type="CDD" id="cd04182">
    <property type="entry name" value="GT_2_like_f"/>
    <property type="match status" value="1"/>
</dbReference>
<evidence type="ECO:0000313" key="3">
    <source>
        <dbReference type="EMBL" id="QTG16968.1"/>
    </source>
</evidence>
<dbReference type="SUPFAM" id="SSF53448">
    <property type="entry name" value="Nucleotide-diphospho-sugar transferases"/>
    <property type="match status" value="1"/>
</dbReference>
<dbReference type="EMBL" id="CP049219">
    <property type="protein sequence ID" value="QTG16968.1"/>
    <property type="molecule type" value="Genomic_DNA"/>
</dbReference>
<dbReference type="PANTHER" id="PTHR43777">
    <property type="entry name" value="MOLYBDENUM COFACTOR CYTIDYLYLTRANSFERASE"/>
    <property type="match status" value="1"/>
</dbReference>
<name>A0AAJ4N8X9_AGRTU</name>
<evidence type="ECO:0000256" key="1">
    <source>
        <dbReference type="ARBA" id="ARBA00022842"/>
    </source>
</evidence>
<accession>A0AAJ4N8X9</accession>
<reference evidence="3" key="1">
    <citation type="submission" date="2020-02" db="EMBL/GenBank/DDBJ databases">
        <title>Unexpected conservation and global transmission of agrobacterial virulence plasmids.</title>
        <authorList>
            <person name="Weisberg A.J."/>
            <person name="Davis E.W. II"/>
            <person name="Tabima J.R."/>
            <person name="Belcher M.S."/>
            <person name="Miller M."/>
            <person name="Kuo C.-H."/>
            <person name="Loper J.E."/>
            <person name="Grunwald N.J."/>
            <person name="Putnam M.L."/>
            <person name="Chang J.H."/>
        </authorList>
    </citation>
    <scope>NUCLEOTIDE SEQUENCE</scope>
    <source>
        <strain evidence="3">Q15/94</strain>
        <plasmid evidence="3">pQ15_94_2</plasmid>
    </source>
</reference>